<evidence type="ECO:0000313" key="2">
    <source>
        <dbReference type="Proteomes" id="UP000063308"/>
    </source>
</evidence>
<dbReference type="Proteomes" id="UP000063308">
    <property type="component" value="Chromosome"/>
</dbReference>
<organism evidence="1 2">
    <name type="scientific">Bradyrhizobium diazoefficiens</name>
    <dbReference type="NCBI Taxonomy" id="1355477"/>
    <lineage>
        <taxon>Bacteria</taxon>
        <taxon>Pseudomonadati</taxon>
        <taxon>Pseudomonadota</taxon>
        <taxon>Alphaproteobacteria</taxon>
        <taxon>Hyphomicrobiales</taxon>
        <taxon>Nitrobacteraceae</taxon>
        <taxon>Bradyrhizobium</taxon>
    </lineage>
</organism>
<accession>A0A0E4BTI9</accession>
<proteinExistence type="predicted"/>
<evidence type="ECO:0000313" key="1">
    <source>
        <dbReference type="EMBL" id="BAR59836.1"/>
    </source>
</evidence>
<protein>
    <submittedName>
        <fullName evidence="1">Uncharacterized protein</fullName>
    </submittedName>
</protein>
<reference evidence="1 2" key="1">
    <citation type="submission" date="2014-11" db="EMBL/GenBank/DDBJ databases">
        <title>Symbiosis island explosion on the genome of extra-slow-growing strains of soybean bradyrhizobia with massive insertion sequences.</title>
        <authorList>
            <person name="Iida T."/>
            <person name="Minamisawa K."/>
        </authorList>
    </citation>
    <scope>NUCLEOTIDE SEQUENCE [LARGE SCALE GENOMIC DNA]</scope>
    <source>
        <strain evidence="1 2">NK6</strain>
    </source>
</reference>
<dbReference type="AlphaFoldDB" id="A0A0E4BTI9"/>
<dbReference type="EMBL" id="AP014685">
    <property type="protein sequence ID" value="BAR59836.1"/>
    <property type="molecule type" value="Genomic_DNA"/>
</dbReference>
<gene>
    <name evidence="1" type="ORF">NK6_6685</name>
</gene>
<name>A0A0E4BTI9_9BRAD</name>
<sequence>MDIKVTVVVVDALVLIGSKLLAPRFLTYLSS</sequence>